<gene>
    <name evidence="1" type="ORF">RS83_01246</name>
</gene>
<name>A0A0F0LBQ5_9MICO</name>
<comment type="caution">
    <text evidence="1">The sequence shown here is derived from an EMBL/GenBank/DDBJ whole genome shotgun (WGS) entry which is preliminary data.</text>
</comment>
<evidence type="ECO:0000313" key="2">
    <source>
        <dbReference type="Proteomes" id="UP000033640"/>
    </source>
</evidence>
<dbReference type="Proteomes" id="UP000033640">
    <property type="component" value="Unassembled WGS sequence"/>
</dbReference>
<protein>
    <recommendedName>
        <fullName evidence="3">ArsR family transcriptional regulator</fullName>
    </recommendedName>
</protein>
<proteinExistence type="predicted"/>
<reference evidence="1 2" key="1">
    <citation type="submission" date="2015-02" db="EMBL/GenBank/DDBJ databases">
        <title>Draft genome sequences of ten Microbacterium spp. with emphasis on heavy metal contaminated environments.</title>
        <authorList>
            <person name="Corretto E."/>
        </authorList>
    </citation>
    <scope>NUCLEOTIDE SEQUENCE [LARGE SCALE GENOMIC DNA]</scope>
    <source>
        <strain evidence="1 2">BEL4b</strain>
    </source>
</reference>
<dbReference type="PATRIC" id="fig|82380.11.peg.1279"/>
<evidence type="ECO:0000313" key="1">
    <source>
        <dbReference type="EMBL" id="KJL30104.1"/>
    </source>
</evidence>
<dbReference type="AlphaFoldDB" id="A0A0F0LBQ5"/>
<sequence>MHSSSLPIFRSDSQLAVLEAVFSAEGAISTSEIVRRARISQPLANRELRRLADAGIFTASRIGRSALFVADEKNPATPHLRALVSIATGPQRLLAQVLRGVPGIDRALIFGSFAARSHGLPGANPNDIDLLVVGDPVRAAVYEAIESVEQEVAREIHVTFLSRARWERGDEELVYRVRSSPVLDLLP</sequence>
<dbReference type="SUPFAM" id="SSF46785">
    <property type="entry name" value="Winged helix' DNA-binding domain"/>
    <property type="match status" value="1"/>
</dbReference>
<dbReference type="EMBL" id="JYIW01000021">
    <property type="protein sequence ID" value="KJL30104.1"/>
    <property type="molecule type" value="Genomic_DNA"/>
</dbReference>
<organism evidence="1 2">
    <name type="scientific">Microbacterium oxydans</name>
    <dbReference type="NCBI Taxonomy" id="82380"/>
    <lineage>
        <taxon>Bacteria</taxon>
        <taxon>Bacillati</taxon>
        <taxon>Actinomycetota</taxon>
        <taxon>Actinomycetes</taxon>
        <taxon>Micrococcales</taxon>
        <taxon>Microbacteriaceae</taxon>
        <taxon>Microbacterium</taxon>
    </lineage>
</organism>
<dbReference type="Gene3D" id="3.30.460.10">
    <property type="entry name" value="Beta Polymerase, domain 2"/>
    <property type="match status" value="1"/>
</dbReference>
<dbReference type="InterPro" id="IPR036388">
    <property type="entry name" value="WH-like_DNA-bd_sf"/>
</dbReference>
<accession>A0A0F0LBQ5</accession>
<dbReference type="InterPro" id="IPR036390">
    <property type="entry name" value="WH_DNA-bd_sf"/>
</dbReference>
<dbReference type="Gene3D" id="1.10.10.10">
    <property type="entry name" value="Winged helix-like DNA-binding domain superfamily/Winged helix DNA-binding domain"/>
    <property type="match status" value="1"/>
</dbReference>
<dbReference type="InterPro" id="IPR043519">
    <property type="entry name" value="NT_sf"/>
</dbReference>
<evidence type="ECO:0008006" key="3">
    <source>
        <dbReference type="Google" id="ProtNLM"/>
    </source>
</evidence>
<dbReference type="CDD" id="cd05403">
    <property type="entry name" value="NT_KNTase_like"/>
    <property type="match status" value="1"/>
</dbReference>